<dbReference type="Proteomes" id="UP001597506">
    <property type="component" value="Unassembled WGS sequence"/>
</dbReference>
<dbReference type="SUPFAM" id="SSF54909">
    <property type="entry name" value="Dimeric alpha+beta barrel"/>
    <property type="match status" value="1"/>
</dbReference>
<dbReference type="EMBL" id="JBHUMF010000031">
    <property type="protein sequence ID" value="MFD2682041.1"/>
    <property type="molecule type" value="Genomic_DNA"/>
</dbReference>
<keyword evidence="3" id="KW-1185">Reference proteome</keyword>
<evidence type="ECO:0000313" key="3">
    <source>
        <dbReference type="Proteomes" id="UP001597506"/>
    </source>
</evidence>
<dbReference type="InterPro" id="IPR032555">
    <property type="entry name" value="DUF4937"/>
</dbReference>
<dbReference type="RefSeq" id="WP_377936735.1">
    <property type="nucleotide sequence ID" value="NZ_JBHUMF010000031.1"/>
</dbReference>
<proteinExistence type="predicted"/>
<sequence>MIIKVIDCHVPTDKRGRFSHAQEQWKSLKTIDGFYGQIGGWDIYNSNRSIIIAFWRDHDSYKAFMENDHDLITTQNQQDKTYNSISVKLFDKLLDIQHQDIKQVLKNGNVLRMAECFVQPSREEHFVRMQKEVWNPKMAESTGMLGGIFAKGGSELYQYLVVTLWDELSSHHTYKTNDVPWLIEKSQVKKDTREIYGGLVLLEMKWKVDTSPFKGETNI</sequence>
<evidence type="ECO:0000259" key="1">
    <source>
        <dbReference type="Pfam" id="PF16291"/>
    </source>
</evidence>
<dbReference type="Pfam" id="PF16291">
    <property type="entry name" value="DUF4937"/>
    <property type="match status" value="1"/>
</dbReference>
<dbReference type="InterPro" id="IPR011008">
    <property type="entry name" value="Dimeric_a/b-barrel"/>
</dbReference>
<evidence type="ECO:0000313" key="2">
    <source>
        <dbReference type="EMBL" id="MFD2682041.1"/>
    </source>
</evidence>
<accession>A0ABW5RUL4</accession>
<name>A0ABW5RUL4_9BACI</name>
<protein>
    <submittedName>
        <fullName evidence="2">DUF4937 domain-containing protein</fullName>
    </submittedName>
</protein>
<gene>
    <name evidence="2" type="ORF">ACFSUL_14975</name>
</gene>
<organism evidence="2 3">
    <name type="scientific">Bacillus seohaeanensis</name>
    <dbReference type="NCBI Taxonomy" id="284580"/>
    <lineage>
        <taxon>Bacteria</taxon>
        <taxon>Bacillati</taxon>
        <taxon>Bacillota</taxon>
        <taxon>Bacilli</taxon>
        <taxon>Bacillales</taxon>
        <taxon>Bacillaceae</taxon>
        <taxon>Bacillus</taxon>
    </lineage>
</organism>
<comment type="caution">
    <text evidence="2">The sequence shown here is derived from an EMBL/GenBank/DDBJ whole genome shotgun (WGS) entry which is preliminary data.</text>
</comment>
<feature type="domain" description="DUF4937" evidence="1">
    <location>
        <begin position="2"/>
        <end position="90"/>
    </location>
</feature>
<reference evidence="3" key="1">
    <citation type="journal article" date="2019" name="Int. J. Syst. Evol. Microbiol.">
        <title>The Global Catalogue of Microorganisms (GCM) 10K type strain sequencing project: providing services to taxonomists for standard genome sequencing and annotation.</title>
        <authorList>
            <consortium name="The Broad Institute Genomics Platform"/>
            <consortium name="The Broad Institute Genome Sequencing Center for Infectious Disease"/>
            <person name="Wu L."/>
            <person name="Ma J."/>
        </authorList>
    </citation>
    <scope>NUCLEOTIDE SEQUENCE [LARGE SCALE GENOMIC DNA]</scope>
    <source>
        <strain evidence="3">KCTC 3913</strain>
    </source>
</reference>